<evidence type="ECO:0000313" key="5">
    <source>
        <dbReference type="Proteomes" id="UP000030645"/>
    </source>
</evidence>
<dbReference type="InterPro" id="IPR033734">
    <property type="entry name" value="Jacalin-like_lectin_dom_plant"/>
</dbReference>
<gene>
    <name evidence="4" type="ORF">L484_016200</name>
</gene>
<dbReference type="InterPro" id="IPR001229">
    <property type="entry name" value="Jacalin-like_lectin_dom"/>
</dbReference>
<dbReference type="CDD" id="cd09612">
    <property type="entry name" value="Jacalin"/>
    <property type="match status" value="1"/>
</dbReference>
<organism evidence="4 5">
    <name type="scientific">Morus notabilis</name>
    <dbReference type="NCBI Taxonomy" id="981085"/>
    <lineage>
        <taxon>Eukaryota</taxon>
        <taxon>Viridiplantae</taxon>
        <taxon>Streptophyta</taxon>
        <taxon>Embryophyta</taxon>
        <taxon>Tracheophyta</taxon>
        <taxon>Spermatophyta</taxon>
        <taxon>Magnoliopsida</taxon>
        <taxon>eudicotyledons</taxon>
        <taxon>Gunneridae</taxon>
        <taxon>Pentapetalae</taxon>
        <taxon>rosids</taxon>
        <taxon>fabids</taxon>
        <taxon>Rosales</taxon>
        <taxon>Moraceae</taxon>
        <taxon>Moreae</taxon>
        <taxon>Morus</taxon>
    </lineage>
</organism>
<dbReference type="KEGG" id="mnt:21399256"/>
<dbReference type="SMART" id="SM00915">
    <property type="entry name" value="Jacalin"/>
    <property type="match status" value="1"/>
</dbReference>
<dbReference type="Gene3D" id="2.100.10.30">
    <property type="entry name" value="Jacalin-like lectin domain"/>
    <property type="match status" value="1"/>
</dbReference>
<sequence>MAQALKVPKQFPGQLICGGVVHQLTLHGPYGGNGGTSWNDGTTHNGVRKIILSYKKGESGGIGTFSVIYSDGTKTEHKSGDNTYTQVTIELDPGEVIEKLSGYTGAVPGALTTAEVVRSLTIKTNQDTYSYGVKEGNAFSTPTIPDDSTIAGFVGRTSGDYLNAIGLYEKS</sequence>
<dbReference type="SUPFAM" id="SSF51101">
    <property type="entry name" value="Mannose-binding lectins"/>
    <property type="match status" value="1"/>
</dbReference>
<accession>W9SLB5</accession>
<evidence type="ECO:0000259" key="3">
    <source>
        <dbReference type="PROSITE" id="PS51752"/>
    </source>
</evidence>
<dbReference type="InterPro" id="IPR036404">
    <property type="entry name" value="Jacalin-like_lectin_dom_sf"/>
</dbReference>
<keyword evidence="5" id="KW-1185">Reference proteome</keyword>
<feature type="domain" description="Jacalin-type lectin" evidence="3">
    <location>
        <begin position="24"/>
        <end position="171"/>
    </location>
</feature>
<dbReference type="STRING" id="981085.W9SLB5"/>
<dbReference type="OrthoDB" id="1041215at2759"/>
<dbReference type="Proteomes" id="UP000030645">
    <property type="component" value="Unassembled WGS sequence"/>
</dbReference>
<dbReference type="AlphaFoldDB" id="W9SLB5"/>
<evidence type="ECO:0000256" key="2">
    <source>
        <dbReference type="ARBA" id="ARBA00022734"/>
    </source>
</evidence>
<evidence type="ECO:0000256" key="1">
    <source>
        <dbReference type="ARBA" id="ARBA00006568"/>
    </source>
</evidence>
<evidence type="ECO:0000313" key="4">
    <source>
        <dbReference type="EMBL" id="EXC16096.1"/>
    </source>
</evidence>
<comment type="similarity">
    <text evidence="1">Belongs to the jacalin lectin family.</text>
</comment>
<dbReference type="PANTHER" id="PTHR47293">
    <property type="entry name" value="JACALIN-RELATED LECTIN 3"/>
    <property type="match status" value="1"/>
</dbReference>
<reference evidence="5" key="1">
    <citation type="submission" date="2013-01" db="EMBL/GenBank/DDBJ databases">
        <title>Draft Genome Sequence of a Mulberry Tree, Morus notabilis C.K. Schneid.</title>
        <authorList>
            <person name="He N."/>
            <person name="Zhao S."/>
        </authorList>
    </citation>
    <scope>NUCLEOTIDE SEQUENCE</scope>
</reference>
<dbReference type="PANTHER" id="PTHR47293:SF15">
    <property type="entry name" value="JACALIN-RELATED LECTIN 19"/>
    <property type="match status" value="1"/>
</dbReference>
<dbReference type="GO" id="GO:0030246">
    <property type="term" value="F:carbohydrate binding"/>
    <property type="evidence" value="ECO:0007669"/>
    <property type="project" value="UniProtKB-KW"/>
</dbReference>
<proteinExistence type="inferred from homology"/>
<name>W9SLB5_9ROSA</name>
<dbReference type="EMBL" id="KE345788">
    <property type="protein sequence ID" value="EXC16096.1"/>
    <property type="molecule type" value="Genomic_DNA"/>
</dbReference>
<dbReference type="Pfam" id="PF01419">
    <property type="entry name" value="Jacalin"/>
    <property type="match status" value="1"/>
</dbReference>
<protein>
    <recommendedName>
        <fullName evidence="3">Jacalin-type lectin domain-containing protein</fullName>
    </recommendedName>
</protein>
<dbReference type="PROSITE" id="PS51752">
    <property type="entry name" value="JACALIN_LECTIN"/>
    <property type="match status" value="1"/>
</dbReference>
<keyword evidence="2" id="KW-0430">Lectin</keyword>